<keyword evidence="1" id="KW-0805">Transcription regulation</keyword>
<name>A0ABZ3C9Q1_9ACTN</name>
<sequence>MFSEFGQKPVNVGDVVLLGANTLCGSEPEGHITVTTIYADTDYVLDQVFWQHASLLQDRLDAQEFAEMVYTEPAQILRIGEDRAGMLMPWLDELVALSVEQEPVANFYRMQALWFSIAHVIAPFIKTSPVRTSPTQRATACPTLPRTRRFSPLRAEARRAAELLRAEPERRWSVTELASEVHLSKSQVGRVFVEAFGKSPIAYLTMLRTERMAALLRTTDASIATIAEEVGWSDPDFAAHQFRRSVGVTPSGYRALSRRPAPQATG</sequence>
<dbReference type="PROSITE" id="PS01124">
    <property type="entry name" value="HTH_ARAC_FAMILY_2"/>
    <property type="match status" value="1"/>
</dbReference>
<evidence type="ECO:0000256" key="2">
    <source>
        <dbReference type="ARBA" id="ARBA00023125"/>
    </source>
</evidence>
<dbReference type="InterPro" id="IPR050204">
    <property type="entry name" value="AraC_XylS_family_regulators"/>
</dbReference>
<dbReference type="PANTHER" id="PTHR46796:SF7">
    <property type="entry name" value="ARAC FAMILY TRANSCRIPTIONAL REGULATOR"/>
    <property type="match status" value="1"/>
</dbReference>
<dbReference type="SUPFAM" id="SSF46689">
    <property type="entry name" value="Homeodomain-like"/>
    <property type="match status" value="2"/>
</dbReference>
<dbReference type="RefSeq" id="WP_342373036.1">
    <property type="nucleotide sequence ID" value="NZ_CP115965.1"/>
</dbReference>
<keyword evidence="3" id="KW-0804">Transcription</keyword>
<feature type="domain" description="HTH araC/xylS-type" evidence="4">
    <location>
        <begin position="158"/>
        <end position="256"/>
    </location>
</feature>
<accession>A0ABZ3C9Q1</accession>
<evidence type="ECO:0000259" key="4">
    <source>
        <dbReference type="PROSITE" id="PS01124"/>
    </source>
</evidence>
<dbReference type="Proteomes" id="UP001434337">
    <property type="component" value="Chromosome"/>
</dbReference>
<dbReference type="EMBL" id="CP115965">
    <property type="protein sequence ID" value="WZW99300.1"/>
    <property type="molecule type" value="Genomic_DNA"/>
</dbReference>
<dbReference type="InterPro" id="IPR018060">
    <property type="entry name" value="HTH_AraC"/>
</dbReference>
<protein>
    <submittedName>
        <fullName evidence="5">AraC family transcriptional regulator</fullName>
    </submittedName>
</protein>
<keyword evidence="2" id="KW-0238">DNA-binding</keyword>
<evidence type="ECO:0000313" key="5">
    <source>
        <dbReference type="EMBL" id="WZW99300.1"/>
    </source>
</evidence>
<gene>
    <name evidence="5" type="ORF">PCC79_03635</name>
</gene>
<dbReference type="SMART" id="SM00342">
    <property type="entry name" value="HTH_ARAC"/>
    <property type="match status" value="1"/>
</dbReference>
<keyword evidence="6" id="KW-1185">Reference proteome</keyword>
<reference evidence="5 6" key="1">
    <citation type="journal article" date="2023" name="Environ Microbiome">
        <title>A coral-associated actinobacterium mitigates coral bleaching under heat stress.</title>
        <authorList>
            <person name="Li J."/>
            <person name="Zou Y."/>
            <person name="Li Q."/>
            <person name="Zhang J."/>
            <person name="Bourne D.G."/>
            <person name="Lyu Y."/>
            <person name="Liu C."/>
            <person name="Zhang S."/>
        </authorList>
    </citation>
    <scope>NUCLEOTIDE SEQUENCE [LARGE SCALE GENOMIC DNA]</scope>
    <source>
        <strain evidence="5 6">SCSIO 13291</strain>
    </source>
</reference>
<proteinExistence type="predicted"/>
<evidence type="ECO:0000313" key="6">
    <source>
        <dbReference type="Proteomes" id="UP001434337"/>
    </source>
</evidence>
<evidence type="ECO:0000256" key="3">
    <source>
        <dbReference type="ARBA" id="ARBA00023163"/>
    </source>
</evidence>
<dbReference type="Pfam" id="PF12833">
    <property type="entry name" value="HTH_18"/>
    <property type="match status" value="1"/>
</dbReference>
<dbReference type="InterPro" id="IPR009057">
    <property type="entry name" value="Homeodomain-like_sf"/>
</dbReference>
<dbReference type="Gene3D" id="1.10.10.60">
    <property type="entry name" value="Homeodomain-like"/>
    <property type="match status" value="2"/>
</dbReference>
<dbReference type="PANTHER" id="PTHR46796">
    <property type="entry name" value="HTH-TYPE TRANSCRIPTIONAL ACTIVATOR RHAS-RELATED"/>
    <property type="match status" value="1"/>
</dbReference>
<organism evidence="5 6">
    <name type="scientific">Propioniciclava soli</name>
    <dbReference type="NCBI Taxonomy" id="2775081"/>
    <lineage>
        <taxon>Bacteria</taxon>
        <taxon>Bacillati</taxon>
        <taxon>Actinomycetota</taxon>
        <taxon>Actinomycetes</taxon>
        <taxon>Propionibacteriales</taxon>
        <taxon>Propionibacteriaceae</taxon>
        <taxon>Propioniciclava</taxon>
    </lineage>
</organism>
<evidence type="ECO:0000256" key="1">
    <source>
        <dbReference type="ARBA" id="ARBA00023015"/>
    </source>
</evidence>